<dbReference type="InterPro" id="IPR029045">
    <property type="entry name" value="ClpP/crotonase-like_dom_sf"/>
</dbReference>
<sequence length="81" mass="9043">MLTKDYRTHFLTKTNLWALFAGIVVFSLNRPEAKTAIGKDMLRDFLETINDDPCANVMMIGSSVPRVFCADADLKFGLKSA</sequence>
<proteinExistence type="predicted"/>
<name>A0AAN8VS90_9MAGN</name>
<dbReference type="AlphaFoldDB" id="A0AAN8VS90"/>
<keyword evidence="2" id="KW-1185">Reference proteome</keyword>
<accession>A0AAN8VS90</accession>
<evidence type="ECO:0000313" key="1">
    <source>
        <dbReference type="EMBL" id="KAK6935121.1"/>
    </source>
</evidence>
<evidence type="ECO:0000313" key="2">
    <source>
        <dbReference type="Proteomes" id="UP001370490"/>
    </source>
</evidence>
<dbReference type="SUPFAM" id="SSF52096">
    <property type="entry name" value="ClpP/crotonase"/>
    <property type="match status" value="1"/>
</dbReference>
<dbReference type="Proteomes" id="UP001370490">
    <property type="component" value="Unassembled WGS sequence"/>
</dbReference>
<protein>
    <submittedName>
        <fullName evidence="1">Uncharacterized protein</fullName>
    </submittedName>
</protein>
<gene>
    <name evidence="1" type="ORF">RJ641_035276</name>
</gene>
<comment type="caution">
    <text evidence="1">The sequence shown here is derived from an EMBL/GenBank/DDBJ whole genome shotgun (WGS) entry which is preliminary data.</text>
</comment>
<reference evidence="1 2" key="1">
    <citation type="submission" date="2023-12" db="EMBL/GenBank/DDBJ databases">
        <title>A high-quality genome assembly for Dillenia turbinata (Dilleniales).</title>
        <authorList>
            <person name="Chanderbali A."/>
        </authorList>
    </citation>
    <scope>NUCLEOTIDE SEQUENCE [LARGE SCALE GENOMIC DNA]</scope>
    <source>
        <strain evidence="1">LSX21</strain>
        <tissue evidence="1">Leaf</tissue>
    </source>
</reference>
<dbReference type="EMBL" id="JBAMMX010000008">
    <property type="protein sequence ID" value="KAK6935121.1"/>
    <property type="molecule type" value="Genomic_DNA"/>
</dbReference>
<dbReference type="Gene3D" id="3.90.226.10">
    <property type="entry name" value="2-enoyl-CoA Hydratase, Chain A, domain 1"/>
    <property type="match status" value="1"/>
</dbReference>
<organism evidence="1 2">
    <name type="scientific">Dillenia turbinata</name>
    <dbReference type="NCBI Taxonomy" id="194707"/>
    <lineage>
        <taxon>Eukaryota</taxon>
        <taxon>Viridiplantae</taxon>
        <taxon>Streptophyta</taxon>
        <taxon>Embryophyta</taxon>
        <taxon>Tracheophyta</taxon>
        <taxon>Spermatophyta</taxon>
        <taxon>Magnoliopsida</taxon>
        <taxon>eudicotyledons</taxon>
        <taxon>Gunneridae</taxon>
        <taxon>Pentapetalae</taxon>
        <taxon>Dilleniales</taxon>
        <taxon>Dilleniaceae</taxon>
        <taxon>Dillenia</taxon>
    </lineage>
</organism>